<dbReference type="InterPro" id="IPR036250">
    <property type="entry name" value="AcylCo_DH-like_C"/>
</dbReference>
<name>A0ABR9JKX0_9ACTN</name>
<dbReference type="Pfam" id="PF02771">
    <property type="entry name" value="Acyl-CoA_dh_N"/>
    <property type="match status" value="1"/>
</dbReference>
<dbReference type="InterPro" id="IPR009075">
    <property type="entry name" value="AcylCo_DH/oxidase_C"/>
</dbReference>
<protein>
    <submittedName>
        <fullName evidence="8">Alkylation response protein AidB-like acyl-CoA dehydrogenase</fullName>
    </submittedName>
</protein>
<evidence type="ECO:0000256" key="5">
    <source>
        <dbReference type="ARBA" id="ARBA00023002"/>
    </source>
</evidence>
<comment type="cofactor">
    <cofactor evidence="1">
        <name>FAD</name>
        <dbReference type="ChEBI" id="CHEBI:57692"/>
    </cofactor>
</comment>
<comment type="similarity">
    <text evidence="2">Belongs to the acyl-CoA dehydrogenase family.</text>
</comment>
<dbReference type="CDD" id="cd00567">
    <property type="entry name" value="ACAD"/>
    <property type="match status" value="1"/>
</dbReference>
<accession>A0ABR9JKX0</accession>
<feature type="domain" description="Acyl-CoA dehydrogenase/oxidase C-terminal" evidence="6">
    <location>
        <begin position="225"/>
        <end position="358"/>
    </location>
</feature>
<evidence type="ECO:0000256" key="4">
    <source>
        <dbReference type="ARBA" id="ARBA00022827"/>
    </source>
</evidence>
<evidence type="ECO:0000256" key="2">
    <source>
        <dbReference type="ARBA" id="ARBA00009347"/>
    </source>
</evidence>
<comment type="caution">
    <text evidence="8">The sequence shown here is derived from an EMBL/GenBank/DDBJ whole genome shotgun (WGS) entry which is preliminary data.</text>
</comment>
<feature type="domain" description="Acyl-CoA dehydrogenase/oxidase N-terminal" evidence="7">
    <location>
        <begin position="6"/>
        <end position="117"/>
    </location>
</feature>
<dbReference type="InterPro" id="IPR037069">
    <property type="entry name" value="AcylCoA_DH/ox_N_sf"/>
</dbReference>
<dbReference type="RefSeq" id="WP_192758107.1">
    <property type="nucleotide sequence ID" value="NZ_JADBDZ010000001.1"/>
</dbReference>
<dbReference type="Gene3D" id="1.20.140.10">
    <property type="entry name" value="Butyryl-CoA Dehydrogenase, subunit A, domain 3"/>
    <property type="match status" value="1"/>
</dbReference>
<dbReference type="EMBL" id="JADBDZ010000001">
    <property type="protein sequence ID" value="MBE1531200.1"/>
    <property type="molecule type" value="Genomic_DNA"/>
</dbReference>
<dbReference type="InterPro" id="IPR013786">
    <property type="entry name" value="AcylCoA_DH/ox_N"/>
</dbReference>
<dbReference type="Pfam" id="PF00441">
    <property type="entry name" value="Acyl-CoA_dh_1"/>
    <property type="match status" value="1"/>
</dbReference>
<evidence type="ECO:0000259" key="6">
    <source>
        <dbReference type="Pfam" id="PF00441"/>
    </source>
</evidence>
<keyword evidence="4" id="KW-0274">FAD</keyword>
<evidence type="ECO:0000313" key="8">
    <source>
        <dbReference type="EMBL" id="MBE1531200.1"/>
    </source>
</evidence>
<sequence length="362" mass="37685">MDLTRTQDQELIAATARELLAGRAAAAGARAMAADPAGHSLDLWKEMTGLGWTGLPFADADGGAGGEFLDACLLFEELGRALVPSPLAASVAACGMPIARFGTPDQRARWLGAIAAGHVATAAPLPWDRPGEGPAATADGSGYVLDGVATFVPFAASAENVLVVARLDGEPRAFWVDASEVTPRPVGTLGLDRPCHVDVTGVRVCADDALGGDRAAADAISLFGAAAACAEMVGAAQRVLDLTVAYAGERHQFRKPIGTFQAVQHHCSDMAIDVLGSRFIAYEAIWLLSVGRDASREVATAKAWVSEAYERVCALGHQVHGAIGFTQEHDLHLFSRHAMSAALAHGDAALHLDRLATALDVP</sequence>
<dbReference type="Gene3D" id="1.10.540.10">
    <property type="entry name" value="Acyl-CoA dehydrogenase/oxidase, N-terminal domain"/>
    <property type="match status" value="1"/>
</dbReference>
<reference evidence="8 9" key="1">
    <citation type="submission" date="2020-10" db="EMBL/GenBank/DDBJ databases">
        <title>Sequencing the genomes of 1000 actinobacteria strains.</title>
        <authorList>
            <person name="Klenk H.-P."/>
        </authorList>
    </citation>
    <scope>NUCLEOTIDE SEQUENCE [LARGE SCALE GENOMIC DNA]</scope>
    <source>
        <strain evidence="8 9">DSM 46744</strain>
    </source>
</reference>
<evidence type="ECO:0000313" key="9">
    <source>
        <dbReference type="Proteomes" id="UP000627838"/>
    </source>
</evidence>
<keyword evidence="5" id="KW-0560">Oxidoreductase</keyword>
<evidence type="ECO:0000259" key="7">
    <source>
        <dbReference type="Pfam" id="PF02771"/>
    </source>
</evidence>
<dbReference type="Proteomes" id="UP000627838">
    <property type="component" value="Unassembled WGS sequence"/>
</dbReference>
<evidence type="ECO:0000256" key="1">
    <source>
        <dbReference type="ARBA" id="ARBA00001974"/>
    </source>
</evidence>
<proteinExistence type="inferred from homology"/>
<dbReference type="Gene3D" id="2.40.110.10">
    <property type="entry name" value="Butyryl-CoA Dehydrogenase, subunit A, domain 2"/>
    <property type="match status" value="1"/>
</dbReference>
<dbReference type="PANTHER" id="PTHR48083">
    <property type="entry name" value="MEDIUM-CHAIN SPECIFIC ACYL-COA DEHYDROGENASE, MITOCHONDRIAL-RELATED"/>
    <property type="match status" value="1"/>
</dbReference>
<organism evidence="8 9">
    <name type="scientific">Actinomadura algeriensis</name>
    <dbReference type="NCBI Taxonomy" id="1679523"/>
    <lineage>
        <taxon>Bacteria</taxon>
        <taxon>Bacillati</taxon>
        <taxon>Actinomycetota</taxon>
        <taxon>Actinomycetes</taxon>
        <taxon>Streptosporangiales</taxon>
        <taxon>Thermomonosporaceae</taxon>
        <taxon>Actinomadura</taxon>
    </lineage>
</organism>
<dbReference type="InterPro" id="IPR009100">
    <property type="entry name" value="AcylCoA_DH/oxidase_NM_dom_sf"/>
</dbReference>
<dbReference type="PANTHER" id="PTHR48083:SF2">
    <property type="entry name" value="MEDIUM-CHAIN SPECIFIC ACYL-COA DEHYDROGENASE, MITOCHONDRIAL"/>
    <property type="match status" value="1"/>
</dbReference>
<dbReference type="InterPro" id="IPR050741">
    <property type="entry name" value="Acyl-CoA_dehydrogenase"/>
</dbReference>
<dbReference type="InterPro" id="IPR046373">
    <property type="entry name" value="Acyl-CoA_Oxase/DH_mid-dom_sf"/>
</dbReference>
<keyword evidence="9" id="KW-1185">Reference proteome</keyword>
<dbReference type="SUPFAM" id="SSF47203">
    <property type="entry name" value="Acyl-CoA dehydrogenase C-terminal domain-like"/>
    <property type="match status" value="1"/>
</dbReference>
<keyword evidence="3" id="KW-0285">Flavoprotein</keyword>
<dbReference type="SUPFAM" id="SSF56645">
    <property type="entry name" value="Acyl-CoA dehydrogenase NM domain-like"/>
    <property type="match status" value="1"/>
</dbReference>
<evidence type="ECO:0000256" key="3">
    <source>
        <dbReference type="ARBA" id="ARBA00022630"/>
    </source>
</evidence>
<gene>
    <name evidence="8" type="ORF">H4W34_001033</name>
</gene>